<dbReference type="EMBL" id="OX458333">
    <property type="protein sequence ID" value="CAI8892893.1"/>
    <property type="molecule type" value="Genomic_DNA"/>
</dbReference>
<keyword evidence="4" id="KW-1185">Reference proteome</keyword>
<protein>
    <recommendedName>
        <fullName evidence="5">DUF5132 domain-containing protein</fullName>
    </recommendedName>
</protein>
<evidence type="ECO:0000256" key="2">
    <source>
        <dbReference type="SAM" id="Phobius"/>
    </source>
</evidence>
<evidence type="ECO:0008006" key="5">
    <source>
        <dbReference type="Google" id="ProtNLM"/>
    </source>
</evidence>
<feature type="transmembrane region" description="Helical" evidence="2">
    <location>
        <begin position="12"/>
        <end position="33"/>
    </location>
</feature>
<evidence type="ECO:0000313" key="4">
    <source>
        <dbReference type="Proteomes" id="UP001162030"/>
    </source>
</evidence>
<organism evidence="3 4">
    <name type="scientific">Methylocaldum szegediense</name>
    <dbReference type="NCBI Taxonomy" id="73780"/>
    <lineage>
        <taxon>Bacteria</taxon>
        <taxon>Pseudomonadati</taxon>
        <taxon>Pseudomonadota</taxon>
        <taxon>Gammaproteobacteria</taxon>
        <taxon>Methylococcales</taxon>
        <taxon>Methylococcaceae</taxon>
        <taxon>Methylocaldum</taxon>
    </lineage>
</organism>
<gene>
    <name evidence="3" type="ORF">MSZNOR_3282</name>
</gene>
<dbReference type="Proteomes" id="UP001162030">
    <property type="component" value="Chromosome"/>
</dbReference>
<keyword evidence="2" id="KW-0812">Transmembrane</keyword>
<reference evidence="3 4" key="1">
    <citation type="submission" date="2023-03" db="EMBL/GenBank/DDBJ databases">
        <authorList>
            <person name="Pearce D."/>
        </authorList>
    </citation>
    <scope>NUCLEOTIDE SEQUENCE [LARGE SCALE GENOMIC DNA]</scope>
    <source>
        <strain evidence="3">Msz</strain>
    </source>
</reference>
<keyword evidence="2" id="KW-1133">Transmembrane helix</keyword>
<sequence length="97" mass="9892">MAGLGDFFENGVAKGVMIGLGVVAAGVVLAPALRPMARAAVKTGILLFEKGREWVAEASETFEDLVAEVQAELAQESAAAEGFDAAGEQAAETDPKG</sequence>
<keyword evidence="2" id="KW-0472">Membrane</keyword>
<accession>A0ABM9I4T8</accession>
<proteinExistence type="predicted"/>
<dbReference type="InterPro" id="IPR033456">
    <property type="entry name" value="DUF5132"/>
</dbReference>
<name>A0ABM9I4T8_9GAMM</name>
<evidence type="ECO:0000256" key="1">
    <source>
        <dbReference type="SAM" id="MobiDB-lite"/>
    </source>
</evidence>
<dbReference type="RefSeq" id="WP_026611007.1">
    <property type="nucleotide sequence ID" value="NZ_OX458333.1"/>
</dbReference>
<dbReference type="Pfam" id="PF17195">
    <property type="entry name" value="DUF5132"/>
    <property type="match status" value="1"/>
</dbReference>
<feature type="region of interest" description="Disordered" evidence="1">
    <location>
        <begin position="77"/>
        <end position="97"/>
    </location>
</feature>
<evidence type="ECO:0000313" key="3">
    <source>
        <dbReference type="EMBL" id="CAI8892893.1"/>
    </source>
</evidence>